<accession>D9THG6</accession>
<dbReference type="Pfam" id="PF13416">
    <property type="entry name" value="SBP_bac_8"/>
    <property type="match status" value="1"/>
</dbReference>
<dbReference type="Gene3D" id="3.40.190.10">
    <property type="entry name" value="Periplasmic binding protein-like II"/>
    <property type="match status" value="1"/>
</dbReference>
<dbReference type="CDD" id="cd14489">
    <property type="entry name" value="CBM_SBP_bac_1_like"/>
    <property type="match status" value="1"/>
</dbReference>
<dbReference type="Gene3D" id="2.60.120.260">
    <property type="entry name" value="Galactose-binding domain-like"/>
    <property type="match status" value="2"/>
</dbReference>
<dbReference type="AlphaFoldDB" id="D9THG6"/>
<evidence type="ECO:0000313" key="1">
    <source>
        <dbReference type="EMBL" id="ADL41531.1"/>
    </source>
</evidence>
<gene>
    <name evidence="1" type="ordered locus">COB47_0169</name>
</gene>
<dbReference type="InterPro" id="IPR050490">
    <property type="entry name" value="Bact_solute-bd_prot1"/>
</dbReference>
<dbReference type="RefSeq" id="WP_013289537.1">
    <property type="nucleotide sequence ID" value="NC_014392.1"/>
</dbReference>
<dbReference type="OrthoDB" id="383574at2"/>
<dbReference type="PANTHER" id="PTHR43649">
    <property type="entry name" value="ARABINOSE-BINDING PROTEIN-RELATED"/>
    <property type="match status" value="1"/>
</dbReference>
<proteinExistence type="predicted"/>
<organism evidence="1 2">
    <name type="scientific">Caldicellulosiruptor obsidiansis (strain ATCC BAA-2073 / JCM 16842 / OB47)</name>
    <dbReference type="NCBI Taxonomy" id="608506"/>
    <lineage>
        <taxon>Bacteria</taxon>
        <taxon>Bacillati</taxon>
        <taxon>Bacillota</taxon>
        <taxon>Bacillota incertae sedis</taxon>
        <taxon>Caldicellulosiruptorales</taxon>
        <taxon>Caldicellulosiruptoraceae</taxon>
        <taxon>Caldicellulosiruptor</taxon>
    </lineage>
</organism>
<dbReference type="KEGG" id="cob:COB47_0169"/>
<name>D9THG6_CALOO</name>
<dbReference type="Proteomes" id="UP000000347">
    <property type="component" value="Chromosome"/>
</dbReference>
<keyword evidence="2" id="KW-1185">Reference proteome</keyword>
<sequence length="956" mass="110676">MVSLNGKFLTKKQMFARLLVVFVIQILFLWAVAFSQQGKVLSLQQYLNKYKDVPKPKRTIIIPAISFSSYGETTVKKKIELAGQKDVLAWEKEGGYVEWKVDIPESGLYNMAMLYLPLPGKGLGIELSVLIDGEFPFDQAQKITFPRVWKDTTGIRKDKKDNDLRPKTDEYPIWQEEDFKDTEGFYNRAYYFYFEKGEHTIRLVNIREPFAIKYIKIYNKDEVPNYSEVSKNYSSLPKAKDILVKFQAEKTYLKSDPILYPMYDRTDPATEPFHVSKIRLNTLGQWNWKYPGMWASWKFEVPQDGLYKIVIKARQNFQRGMSTHRILYIDGKIPFKEAQDIEFPYSIRWYMKVVGSKDKPYLVYLTKGEHELKLEATLGELSPILTEVEELTVQLNNLYRKIIMITGRDPDLYRDYNLDEQIPDLIDSLNSIRKGLLKQAQDFEKYTGQKGGEAELLKRVAEQLKSMAQEPETIPARIKNLRDSLSGLSSWLVYRKEQPLEIDYILVASPDAKIPSPTANFFQKIVKEIKAFLYSFVEDYTNVGETYQGQKVIKVWVGGGRDQAQIIRDLINDSFTPRTNIKVNVSLVQTGVIEAILAGKGPDIVLTVSRGQPVNLAARGALVDLSKFKDFDEVKKRFNLTALKPYEYNGGCFALPVTQDFYMMFYRKDIFDELNIKPPQTWDEMYAVIAKLQRYNLEVGLPYQRIDAQEAIDAGLGTRNLFPTLLLQLGGSFYNKEKTRSMLDSSQAVAAFKQWTDFYTKYGLELIYDFYNRFRTGEMPLGIAPYTTYNLLATAAPEIRNQWEMVPIPGIKRPDGTIDRSTAASGTATIILSRAKNKQACWEFLKWWTSDEVQTQFGKELEMLMGTAARYNTANINAFQKLPWSKKEMQNLMEQWKYVKEIEEIPGSYYVIRSLDSAFSAVIYDGMNPRESLWRYTKDINDELERKRKELAMYNK</sequence>
<dbReference type="InterPro" id="IPR006059">
    <property type="entry name" value="SBP"/>
</dbReference>
<dbReference type="EMBL" id="CP002164">
    <property type="protein sequence ID" value="ADL41531.1"/>
    <property type="molecule type" value="Genomic_DNA"/>
</dbReference>
<protein>
    <submittedName>
        <fullName evidence="1">Extracellular solute-binding protein family 1</fullName>
    </submittedName>
</protein>
<dbReference type="STRING" id="608506.COB47_0169"/>
<dbReference type="SUPFAM" id="SSF53850">
    <property type="entry name" value="Periplasmic binding protein-like II"/>
    <property type="match status" value="1"/>
</dbReference>
<dbReference type="eggNOG" id="COG1653">
    <property type="taxonomic scope" value="Bacteria"/>
</dbReference>
<dbReference type="PANTHER" id="PTHR43649:SF27">
    <property type="entry name" value="EXTRACELLULAR SOLUTE-BINDING PROTEIN FAMILY 1"/>
    <property type="match status" value="1"/>
</dbReference>
<reference evidence="1 2" key="1">
    <citation type="journal article" date="2010" name="J. Bacteriol.">
        <title>Complete genome sequence of the cellulolytic thermophile Caldicellulosiruptor obsidiansis OB47T.</title>
        <authorList>
            <person name="Elkins J.G."/>
            <person name="Lochner A."/>
            <person name="Hamilton-Brehm S.D."/>
            <person name="Davenport K.W."/>
            <person name="Podar M."/>
            <person name="Brown S.D."/>
            <person name="Land M.L."/>
            <person name="Hauser L.J."/>
            <person name="Klingeman D.M."/>
            <person name="Raman B."/>
            <person name="Goodwin L.A."/>
            <person name="Tapia R."/>
            <person name="Meincke L.J."/>
            <person name="Detter J.C."/>
            <person name="Bruce D.C."/>
            <person name="Han C.S."/>
            <person name="Palumbo A.V."/>
            <person name="Cottingham R.W."/>
            <person name="Keller M."/>
            <person name="Graham D.E."/>
        </authorList>
    </citation>
    <scope>NUCLEOTIDE SEQUENCE [LARGE SCALE GENOMIC DNA]</scope>
    <source>
        <strain evidence="2">ATCC BAA-2073 / strain OB47</strain>
    </source>
</reference>
<evidence type="ECO:0000313" key="2">
    <source>
        <dbReference type="Proteomes" id="UP000000347"/>
    </source>
</evidence>
<dbReference type="HOGENOM" id="CLU_309660_0_0_9"/>